<comment type="caution">
    <text evidence="1">The sequence shown here is derived from an EMBL/GenBank/DDBJ whole genome shotgun (WGS) entry which is preliminary data.</text>
</comment>
<evidence type="ECO:0000313" key="2">
    <source>
        <dbReference type="Proteomes" id="UP000218231"/>
    </source>
</evidence>
<sequence length="106" mass="12664">MIELKPLNIGANEVLNKQKKTPEEAEKYWEGEKQIERERVEKCDQEVKKFKEAGPRVNQLYRDIENLCLSDAFFRTGYNKQISMYIKLAAKYTDEEVIKFWETLQQ</sequence>
<accession>A0A2A2KHV4</accession>
<evidence type="ECO:0000313" key="1">
    <source>
        <dbReference type="EMBL" id="PAV73458.1"/>
    </source>
</evidence>
<dbReference type="EMBL" id="LIAE01008587">
    <property type="protein sequence ID" value="PAV73458.1"/>
    <property type="molecule type" value="Genomic_DNA"/>
</dbReference>
<dbReference type="Proteomes" id="UP000218231">
    <property type="component" value="Unassembled WGS sequence"/>
</dbReference>
<reference evidence="1 2" key="1">
    <citation type="journal article" date="2017" name="Curr. Biol.">
        <title>Genome architecture and evolution of a unichromosomal asexual nematode.</title>
        <authorList>
            <person name="Fradin H."/>
            <person name="Zegar C."/>
            <person name="Gutwein M."/>
            <person name="Lucas J."/>
            <person name="Kovtun M."/>
            <person name="Corcoran D."/>
            <person name="Baugh L.R."/>
            <person name="Kiontke K."/>
            <person name="Gunsalus K."/>
            <person name="Fitch D.H."/>
            <person name="Piano F."/>
        </authorList>
    </citation>
    <scope>NUCLEOTIDE SEQUENCE [LARGE SCALE GENOMIC DNA]</scope>
    <source>
        <strain evidence="1">PF1309</strain>
    </source>
</reference>
<gene>
    <name evidence="1" type="ORF">WR25_26634</name>
</gene>
<dbReference type="AlphaFoldDB" id="A0A2A2KHV4"/>
<organism evidence="1 2">
    <name type="scientific">Diploscapter pachys</name>
    <dbReference type="NCBI Taxonomy" id="2018661"/>
    <lineage>
        <taxon>Eukaryota</taxon>
        <taxon>Metazoa</taxon>
        <taxon>Ecdysozoa</taxon>
        <taxon>Nematoda</taxon>
        <taxon>Chromadorea</taxon>
        <taxon>Rhabditida</taxon>
        <taxon>Rhabditina</taxon>
        <taxon>Rhabditomorpha</taxon>
        <taxon>Rhabditoidea</taxon>
        <taxon>Rhabditidae</taxon>
        <taxon>Diploscapter</taxon>
    </lineage>
</organism>
<protein>
    <submittedName>
        <fullName evidence="1">Uncharacterized protein</fullName>
    </submittedName>
</protein>
<name>A0A2A2KHV4_9BILA</name>
<proteinExistence type="predicted"/>
<keyword evidence="2" id="KW-1185">Reference proteome</keyword>